<evidence type="ECO:0000313" key="1">
    <source>
        <dbReference type="EMBL" id="MBA0753503.1"/>
    </source>
</evidence>
<reference evidence="1 2" key="1">
    <citation type="journal article" date="2019" name="Genome Biol. Evol.">
        <title>Insights into the evolution of the New World diploid cottons (Gossypium, subgenus Houzingenia) based on genome sequencing.</title>
        <authorList>
            <person name="Grover C.E."/>
            <person name="Arick M.A. 2nd"/>
            <person name="Thrash A."/>
            <person name="Conover J.L."/>
            <person name="Sanders W.S."/>
            <person name="Peterson D.G."/>
            <person name="Frelichowski J.E."/>
            <person name="Scheffler J.A."/>
            <person name="Scheffler B.E."/>
            <person name="Wendel J.F."/>
        </authorList>
    </citation>
    <scope>NUCLEOTIDE SEQUENCE [LARGE SCALE GENOMIC DNA]</scope>
    <source>
        <strain evidence="1">5</strain>
        <tissue evidence="1">Leaf</tissue>
    </source>
</reference>
<gene>
    <name evidence="1" type="ORF">Gogos_000022</name>
</gene>
<protein>
    <recommendedName>
        <fullName evidence="3">RNase H type-1 domain-containing protein</fullName>
    </recommendedName>
</protein>
<dbReference type="AlphaFoldDB" id="A0A7J9CYH0"/>
<organism evidence="1 2">
    <name type="scientific">Gossypium gossypioides</name>
    <name type="common">Mexican cotton</name>
    <name type="synonym">Selera gossypioides</name>
    <dbReference type="NCBI Taxonomy" id="34282"/>
    <lineage>
        <taxon>Eukaryota</taxon>
        <taxon>Viridiplantae</taxon>
        <taxon>Streptophyta</taxon>
        <taxon>Embryophyta</taxon>
        <taxon>Tracheophyta</taxon>
        <taxon>Spermatophyta</taxon>
        <taxon>Magnoliopsida</taxon>
        <taxon>eudicotyledons</taxon>
        <taxon>Gunneridae</taxon>
        <taxon>Pentapetalae</taxon>
        <taxon>rosids</taxon>
        <taxon>malvids</taxon>
        <taxon>Malvales</taxon>
        <taxon>Malvaceae</taxon>
        <taxon>Malvoideae</taxon>
        <taxon>Gossypium</taxon>
    </lineage>
</organism>
<feature type="non-terminal residue" evidence="1">
    <location>
        <position position="1"/>
    </location>
</feature>
<keyword evidence="2" id="KW-1185">Reference proteome</keyword>
<comment type="caution">
    <text evidence="1">The sequence shown here is derived from an EMBL/GenBank/DDBJ whole genome shotgun (WGS) entry which is preliminary data.</text>
</comment>
<sequence>DIQSLKDFFQKVRFYFNPRFENIEAHRLAKRTLQTGEEQYLEGETLRLIGEDSEPSCLGNPE</sequence>
<evidence type="ECO:0008006" key="3">
    <source>
        <dbReference type="Google" id="ProtNLM"/>
    </source>
</evidence>
<proteinExistence type="predicted"/>
<accession>A0A7J9CYH0</accession>
<name>A0A7J9CYH0_GOSGO</name>
<dbReference type="Proteomes" id="UP000593579">
    <property type="component" value="Unassembled WGS sequence"/>
</dbReference>
<dbReference type="OrthoDB" id="10358604at2759"/>
<dbReference type="EMBL" id="JABEZY010256622">
    <property type="protein sequence ID" value="MBA0753503.1"/>
    <property type="molecule type" value="Genomic_DNA"/>
</dbReference>
<evidence type="ECO:0000313" key="2">
    <source>
        <dbReference type="Proteomes" id="UP000593579"/>
    </source>
</evidence>